<dbReference type="Proteomes" id="UP000015101">
    <property type="component" value="Unassembled WGS sequence"/>
</dbReference>
<evidence type="ECO:0000256" key="8">
    <source>
        <dbReference type="ARBA" id="ARBA00023180"/>
    </source>
</evidence>
<dbReference type="GO" id="GO:0005109">
    <property type="term" value="F:frizzled binding"/>
    <property type="evidence" value="ECO:0000318"/>
    <property type="project" value="GO_Central"/>
</dbReference>
<keyword evidence="13" id="KW-1185">Reference proteome</keyword>
<dbReference type="STRING" id="6412.T1EMJ1"/>
<keyword evidence="4" id="KW-0964">Secreted</keyword>
<dbReference type="CTD" id="20197791"/>
<keyword evidence="7" id="KW-1015">Disulfide bond</keyword>
<dbReference type="Gene3D" id="3.30.2460.20">
    <property type="match status" value="1"/>
</dbReference>
<dbReference type="InParanoid" id="T1EMJ1"/>
<dbReference type="GO" id="GO:0005615">
    <property type="term" value="C:extracellular space"/>
    <property type="evidence" value="ECO:0000318"/>
    <property type="project" value="GO_Central"/>
</dbReference>
<dbReference type="InterPro" id="IPR018161">
    <property type="entry name" value="Wnt_CS"/>
</dbReference>
<dbReference type="FunFam" id="3.30.2460.20:FF:000001">
    <property type="entry name" value="Wnt homolog"/>
    <property type="match status" value="1"/>
</dbReference>
<evidence type="ECO:0000256" key="3">
    <source>
        <dbReference type="ARBA" id="ARBA00022473"/>
    </source>
</evidence>
<sequence length="319" mass="36111">MTFSCNTMNVLSYGQMKFCQLYEDHMIGVVKAAQMGIGECQHQFKDRRWNCTVMPKEPSVFGKVATRATRESAFLHAMMSAGVVHSISRMCRDGELTGCGCSKKKRPKKAIRPEWIWGGCGDNTDYGYKFSGGFVDVMEKEKNHPRKSPGLSRMLMNLHNNEVGRRAVYRHVKIGCKCHGTSGSCSVRTCWNQLPSFRQTGDRLRDRYDAAAQVTFNPQGTRLIPINRKFNRPTKDDLIFTEPSPNFCNPDPERGSLGTSGRVCDRRSQGTSGCGLMCCDRGYRSSKVKYVERCKCKFHWCCNVSCQTCERSMHVHTCN</sequence>
<dbReference type="OrthoDB" id="5945655at2759"/>
<comment type="function">
    <text evidence="10">Ligand for members of the frizzled family of seven transmembrane receptors.</text>
</comment>
<dbReference type="eggNOG" id="KOG3913">
    <property type="taxonomic scope" value="Eukaryota"/>
</dbReference>
<name>T1EMJ1_HELRO</name>
<evidence type="ECO:0000256" key="5">
    <source>
        <dbReference type="ARBA" id="ARBA00022530"/>
    </source>
</evidence>
<keyword evidence="9" id="KW-0449">Lipoprotein</keyword>
<keyword evidence="6 10" id="KW-0879">Wnt signaling pathway</keyword>
<dbReference type="GO" id="GO:0045165">
    <property type="term" value="P:cell fate commitment"/>
    <property type="evidence" value="ECO:0000318"/>
    <property type="project" value="GO_Central"/>
</dbReference>
<dbReference type="OMA" id="IQVERCH"/>
<dbReference type="SMART" id="SM00097">
    <property type="entry name" value="WNT1"/>
    <property type="match status" value="1"/>
</dbReference>
<dbReference type="EMBL" id="AMQM01008210">
    <property type="status" value="NOT_ANNOTATED_CDS"/>
    <property type="molecule type" value="Genomic_DNA"/>
</dbReference>
<dbReference type="GO" id="GO:0030182">
    <property type="term" value="P:neuron differentiation"/>
    <property type="evidence" value="ECO:0000318"/>
    <property type="project" value="GO_Central"/>
</dbReference>
<dbReference type="GO" id="GO:0005125">
    <property type="term" value="F:cytokine activity"/>
    <property type="evidence" value="ECO:0000318"/>
    <property type="project" value="GO_Central"/>
</dbReference>
<evidence type="ECO:0000256" key="2">
    <source>
        <dbReference type="ARBA" id="ARBA00005683"/>
    </source>
</evidence>
<dbReference type="GO" id="GO:0060070">
    <property type="term" value="P:canonical Wnt signaling pathway"/>
    <property type="evidence" value="ECO:0000318"/>
    <property type="project" value="GO_Central"/>
</dbReference>
<gene>
    <name evidence="12" type="primary">20197791</name>
    <name evidence="11" type="ORF">HELRODRAFT_158078</name>
</gene>
<evidence type="ECO:0000256" key="7">
    <source>
        <dbReference type="ARBA" id="ARBA00023157"/>
    </source>
</evidence>
<evidence type="ECO:0000256" key="10">
    <source>
        <dbReference type="RuleBase" id="RU003500"/>
    </source>
</evidence>
<dbReference type="CDD" id="cd19337">
    <property type="entry name" value="Wnt_Wnt5"/>
    <property type="match status" value="1"/>
</dbReference>
<comment type="subcellular location">
    <subcellularLocation>
        <location evidence="1 10">Secreted</location>
        <location evidence="1 10">Extracellular space</location>
        <location evidence="1 10">Extracellular matrix</location>
    </subcellularLocation>
</comment>
<proteinExistence type="inferred from homology"/>
<dbReference type="InterPro" id="IPR005817">
    <property type="entry name" value="Wnt"/>
</dbReference>
<evidence type="ECO:0000313" key="12">
    <source>
        <dbReference type="EnsemblMetazoa" id="HelroP158078"/>
    </source>
</evidence>
<evidence type="ECO:0000256" key="1">
    <source>
        <dbReference type="ARBA" id="ARBA00004498"/>
    </source>
</evidence>
<dbReference type="InterPro" id="IPR043158">
    <property type="entry name" value="Wnt_C"/>
</dbReference>
<keyword evidence="8" id="KW-0325">Glycoprotein</keyword>
<dbReference type="GeneID" id="20197791"/>
<evidence type="ECO:0000256" key="4">
    <source>
        <dbReference type="ARBA" id="ARBA00022525"/>
    </source>
</evidence>
<reference evidence="11 13" key="2">
    <citation type="journal article" date="2013" name="Nature">
        <title>Insights into bilaterian evolution from three spiralian genomes.</title>
        <authorList>
            <person name="Simakov O."/>
            <person name="Marletaz F."/>
            <person name="Cho S.J."/>
            <person name="Edsinger-Gonzales E."/>
            <person name="Havlak P."/>
            <person name="Hellsten U."/>
            <person name="Kuo D.H."/>
            <person name="Larsson T."/>
            <person name="Lv J."/>
            <person name="Arendt D."/>
            <person name="Savage R."/>
            <person name="Osoegawa K."/>
            <person name="de Jong P."/>
            <person name="Grimwood J."/>
            <person name="Chapman J.A."/>
            <person name="Shapiro H."/>
            <person name="Aerts A."/>
            <person name="Otillar R.P."/>
            <person name="Terry A.Y."/>
            <person name="Boore J.L."/>
            <person name="Grigoriev I.V."/>
            <person name="Lindberg D.R."/>
            <person name="Seaver E.C."/>
            <person name="Weisblat D.A."/>
            <person name="Putnam N.H."/>
            <person name="Rokhsar D.S."/>
        </authorList>
    </citation>
    <scope>NUCLEOTIDE SEQUENCE</scope>
</reference>
<dbReference type="KEGG" id="hro:HELRODRAFT_158078"/>
<dbReference type="HOGENOM" id="CLU_033039_1_4_1"/>
<dbReference type="Pfam" id="PF00110">
    <property type="entry name" value="wnt"/>
    <property type="match status" value="1"/>
</dbReference>
<comment type="similarity">
    <text evidence="2 10">Belongs to the Wnt family.</text>
</comment>
<dbReference type="EMBL" id="KB097736">
    <property type="protein sequence ID" value="ESN90988.1"/>
    <property type="molecule type" value="Genomic_DNA"/>
</dbReference>
<dbReference type="PANTHER" id="PTHR12027">
    <property type="entry name" value="WNT RELATED"/>
    <property type="match status" value="1"/>
</dbReference>
<dbReference type="EMBL" id="AMQM01008209">
    <property type="status" value="NOT_ANNOTATED_CDS"/>
    <property type="molecule type" value="Genomic_DNA"/>
</dbReference>
<accession>T1EMJ1</accession>
<dbReference type="PROSITE" id="PS00246">
    <property type="entry name" value="WNT1"/>
    <property type="match status" value="1"/>
</dbReference>
<reference evidence="12" key="3">
    <citation type="submission" date="2015-06" db="UniProtKB">
        <authorList>
            <consortium name="EnsemblMetazoa"/>
        </authorList>
    </citation>
    <scope>IDENTIFICATION</scope>
</reference>
<dbReference type="RefSeq" id="XP_009030967.1">
    <property type="nucleotide sequence ID" value="XM_009032719.1"/>
</dbReference>
<dbReference type="EnsemblMetazoa" id="HelroT158078">
    <property type="protein sequence ID" value="HelroP158078"/>
    <property type="gene ID" value="HelroG158078"/>
</dbReference>
<dbReference type="PRINTS" id="PR01349">
    <property type="entry name" value="WNTPROTEIN"/>
</dbReference>
<keyword evidence="3 10" id="KW-0217">Developmental protein</keyword>
<reference evidence="13" key="1">
    <citation type="submission" date="2012-12" db="EMBL/GenBank/DDBJ databases">
        <authorList>
            <person name="Hellsten U."/>
            <person name="Grimwood J."/>
            <person name="Chapman J.A."/>
            <person name="Shapiro H."/>
            <person name="Aerts A."/>
            <person name="Otillar R.P."/>
            <person name="Terry A.Y."/>
            <person name="Boore J.L."/>
            <person name="Simakov O."/>
            <person name="Marletaz F."/>
            <person name="Cho S.-J."/>
            <person name="Edsinger-Gonzales E."/>
            <person name="Havlak P."/>
            <person name="Kuo D.-H."/>
            <person name="Larsson T."/>
            <person name="Lv J."/>
            <person name="Arendt D."/>
            <person name="Savage R."/>
            <person name="Osoegawa K."/>
            <person name="de Jong P."/>
            <person name="Lindberg D.R."/>
            <person name="Seaver E.C."/>
            <person name="Weisblat D.A."/>
            <person name="Putnam N.H."/>
            <person name="Grigoriev I.V."/>
            <person name="Rokhsar D.S."/>
        </authorList>
    </citation>
    <scope>NUCLEOTIDE SEQUENCE</scope>
</reference>
<dbReference type="PANTHER" id="PTHR12027:SF77">
    <property type="entry name" value="PROTEIN WNT-5"/>
    <property type="match status" value="1"/>
</dbReference>
<keyword evidence="5" id="KW-0272">Extracellular matrix</keyword>
<evidence type="ECO:0000313" key="11">
    <source>
        <dbReference type="EMBL" id="ESN90988.1"/>
    </source>
</evidence>
<protein>
    <recommendedName>
        <fullName evidence="10">Protein Wnt</fullName>
    </recommendedName>
</protein>
<evidence type="ECO:0000256" key="6">
    <source>
        <dbReference type="ARBA" id="ARBA00022687"/>
    </source>
</evidence>
<evidence type="ECO:0000256" key="9">
    <source>
        <dbReference type="ARBA" id="ARBA00023288"/>
    </source>
</evidence>
<dbReference type="AlphaFoldDB" id="T1EMJ1"/>
<evidence type="ECO:0000313" key="13">
    <source>
        <dbReference type="Proteomes" id="UP000015101"/>
    </source>
</evidence>
<organism evidence="12 13">
    <name type="scientific">Helobdella robusta</name>
    <name type="common">Californian leech</name>
    <dbReference type="NCBI Taxonomy" id="6412"/>
    <lineage>
        <taxon>Eukaryota</taxon>
        <taxon>Metazoa</taxon>
        <taxon>Spiralia</taxon>
        <taxon>Lophotrochozoa</taxon>
        <taxon>Annelida</taxon>
        <taxon>Clitellata</taxon>
        <taxon>Hirudinea</taxon>
        <taxon>Rhynchobdellida</taxon>
        <taxon>Glossiphoniidae</taxon>
        <taxon>Helobdella</taxon>
    </lineage>
</organism>